<evidence type="ECO:0000313" key="3">
    <source>
        <dbReference type="EMBL" id="RGD58158.1"/>
    </source>
</evidence>
<feature type="region of interest" description="Disordered" evidence="1">
    <location>
        <begin position="25"/>
        <end position="67"/>
    </location>
</feature>
<evidence type="ECO:0000256" key="2">
    <source>
        <dbReference type="SAM" id="SignalP"/>
    </source>
</evidence>
<accession>A0A372ZQI4</accession>
<feature type="chain" id="PRO_5016588561" evidence="2">
    <location>
        <begin position="25"/>
        <end position="67"/>
    </location>
</feature>
<sequence>MAVRPLAAVLLTLALAGSAAPAFAAGTTATDAPSASQGPGGGIGWDNPSARSIGWDAPPADDAVTQA</sequence>
<dbReference type="Proteomes" id="UP000263377">
    <property type="component" value="Unassembled WGS sequence"/>
</dbReference>
<evidence type="ECO:0000256" key="1">
    <source>
        <dbReference type="SAM" id="MobiDB-lite"/>
    </source>
</evidence>
<proteinExistence type="predicted"/>
<feature type="signal peptide" evidence="2">
    <location>
        <begin position="1"/>
        <end position="24"/>
    </location>
</feature>
<gene>
    <name evidence="3" type="ORF">DR950_10480</name>
</gene>
<keyword evidence="4" id="KW-1185">Reference proteome</keyword>
<dbReference type="AlphaFoldDB" id="A0A372ZQI4"/>
<organism evidence="3 4">
    <name type="scientific">Kitasatospora xanthocidica</name>
    <dbReference type="NCBI Taxonomy" id="83382"/>
    <lineage>
        <taxon>Bacteria</taxon>
        <taxon>Bacillati</taxon>
        <taxon>Actinomycetota</taxon>
        <taxon>Actinomycetes</taxon>
        <taxon>Kitasatosporales</taxon>
        <taxon>Streptomycetaceae</taxon>
        <taxon>Kitasatospora</taxon>
    </lineage>
</organism>
<name>A0A372ZQI4_9ACTN</name>
<dbReference type="RefSeq" id="WP_117486810.1">
    <property type="nucleotide sequence ID" value="NZ_QVIG01000001.1"/>
</dbReference>
<comment type="caution">
    <text evidence="3">The sequence shown here is derived from an EMBL/GenBank/DDBJ whole genome shotgun (WGS) entry which is preliminary data.</text>
</comment>
<evidence type="ECO:0000313" key="4">
    <source>
        <dbReference type="Proteomes" id="UP000263377"/>
    </source>
</evidence>
<dbReference type="EMBL" id="QVIG01000001">
    <property type="protein sequence ID" value="RGD58158.1"/>
    <property type="molecule type" value="Genomic_DNA"/>
</dbReference>
<protein>
    <submittedName>
        <fullName evidence="3">Uncharacterized protein</fullName>
    </submittedName>
</protein>
<keyword evidence="2" id="KW-0732">Signal</keyword>
<reference evidence="3 4" key="1">
    <citation type="submission" date="2018-08" db="EMBL/GenBank/DDBJ databases">
        <title>Diversity &amp; Physiological Properties of Lignin-Decomposing Actinobacteria from Soil.</title>
        <authorList>
            <person name="Roh S.G."/>
            <person name="Kim S.B."/>
        </authorList>
    </citation>
    <scope>NUCLEOTIDE SEQUENCE [LARGE SCALE GENOMIC DNA]</scope>
    <source>
        <strain evidence="3 4">MMS17-GH009</strain>
    </source>
</reference>